<protein>
    <submittedName>
        <fullName evidence="4">Short-chain dehydrogenase</fullName>
    </submittedName>
</protein>
<name>A0A4Y8PE80_9BACT</name>
<evidence type="ECO:0000256" key="3">
    <source>
        <dbReference type="RuleBase" id="RU000363"/>
    </source>
</evidence>
<accession>A0A4Y8PE80</accession>
<dbReference type="InterPro" id="IPR020904">
    <property type="entry name" value="Sc_DH/Rdtase_CS"/>
</dbReference>
<dbReference type="InterPro" id="IPR036291">
    <property type="entry name" value="NAD(P)-bd_dom_sf"/>
</dbReference>
<evidence type="ECO:0000256" key="1">
    <source>
        <dbReference type="ARBA" id="ARBA00006484"/>
    </source>
</evidence>
<evidence type="ECO:0000313" key="5">
    <source>
        <dbReference type="Proteomes" id="UP000297713"/>
    </source>
</evidence>
<dbReference type="SUPFAM" id="SSF51735">
    <property type="entry name" value="NAD(P)-binding Rossmann-fold domains"/>
    <property type="match status" value="1"/>
</dbReference>
<dbReference type="Gene3D" id="3.40.50.720">
    <property type="entry name" value="NAD(P)-binding Rossmann-like Domain"/>
    <property type="match status" value="1"/>
</dbReference>
<reference evidence="4 5" key="1">
    <citation type="submission" date="2016-05" db="EMBL/GenBank/DDBJ databases">
        <title>Diversity and Homogeneity among Thermoacidophilic Verrucomicrobia Methanotrophs Linked with Geographical Origin.</title>
        <authorList>
            <person name="Erikstad H.-A."/>
            <person name="Smestad N.B."/>
            <person name="Ceballos R.M."/>
            <person name="Birkeland N.-K."/>
        </authorList>
    </citation>
    <scope>NUCLEOTIDE SEQUENCE [LARGE SCALE GENOMIC DNA]</scope>
    <source>
        <strain evidence="4 5">Phi</strain>
    </source>
</reference>
<comment type="similarity">
    <text evidence="1 3">Belongs to the short-chain dehydrogenases/reductases (SDR) family.</text>
</comment>
<dbReference type="OrthoDB" id="9808814at2"/>
<dbReference type="PANTHER" id="PTHR42901">
    <property type="entry name" value="ALCOHOL DEHYDROGENASE"/>
    <property type="match status" value="1"/>
</dbReference>
<dbReference type="GO" id="GO:0016491">
    <property type="term" value="F:oxidoreductase activity"/>
    <property type="evidence" value="ECO:0007669"/>
    <property type="project" value="UniProtKB-KW"/>
</dbReference>
<keyword evidence="5" id="KW-1185">Reference proteome</keyword>
<keyword evidence="2" id="KW-0560">Oxidoreductase</keyword>
<gene>
    <name evidence="4" type="ORF">A7Q10_07260</name>
</gene>
<dbReference type="PIRSF" id="PIRSF000126">
    <property type="entry name" value="11-beta-HSD1"/>
    <property type="match status" value="1"/>
</dbReference>
<evidence type="ECO:0000256" key="2">
    <source>
        <dbReference type="ARBA" id="ARBA00023002"/>
    </source>
</evidence>
<dbReference type="Proteomes" id="UP000297713">
    <property type="component" value="Unassembled WGS sequence"/>
</dbReference>
<dbReference type="InterPro" id="IPR002347">
    <property type="entry name" value="SDR_fam"/>
</dbReference>
<dbReference type="PANTHER" id="PTHR42901:SF1">
    <property type="entry name" value="ALCOHOL DEHYDROGENASE"/>
    <property type="match status" value="1"/>
</dbReference>
<dbReference type="PROSITE" id="PS00061">
    <property type="entry name" value="ADH_SHORT"/>
    <property type="match status" value="1"/>
</dbReference>
<dbReference type="Pfam" id="PF00106">
    <property type="entry name" value="adh_short"/>
    <property type="match status" value="1"/>
</dbReference>
<dbReference type="AlphaFoldDB" id="A0A4Y8PE80"/>
<comment type="caution">
    <text evidence="4">The sequence shown here is derived from an EMBL/GenBank/DDBJ whole genome shotgun (WGS) entry which is preliminary data.</text>
</comment>
<dbReference type="EMBL" id="LXQC01000124">
    <property type="protein sequence ID" value="TFE69631.1"/>
    <property type="molecule type" value="Genomic_DNA"/>
</dbReference>
<proteinExistence type="inferred from homology"/>
<dbReference type="RefSeq" id="WP_134439817.1">
    <property type="nucleotide sequence ID" value="NZ_CP065957.1"/>
</dbReference>
<sequence>MKSFRGMTALVTGASSGLGSEFARQLSLEVSQLLITSRRVDRLQALSEEIQKKSPHLKVFYMPADLSCQEGRDILCDWLTAERMDIDILINNAGCGDYGLFEESRLDRLRSLLELNVITMTYLTRLVLPQMIRKKRGVIINVGSIVGRKPIPICAAYSGSKSFVHAFSEALRLEIEGRGVTVTVIAPGPLNTEFFYRASRNNVDEKPFVPPFMWVPLEKVVNDALAAAKAGKPFYVPGFYTRIASFLHSLTPSFLLRPIYRILLPIQCKRSTSKKDNLSCSLHQ</sequence>
<evidence type="ECO:0000313" key="4">
    <source>
        <dbReference type="EMBL" id="TFE69631.1"/>
    </source>
</evidence>
<dbReference type="PRINTS" id="PR00080">
    <property type="entry name" value="SDRFAMILY"/>
</dbReference>
<dbReference type="PRINTS" id="PR00081">
    <property type="entry name" value="GDHRDH"/>
</dbReference>
<organism evidence="4 5">
    <name type="scientific">Methylacidiphilum caldifontis</name>
    <dbReference type="NCBI Taxonomy" id="2795386"/>
    <lineage>
        <taxon>Bacteria</taxon>
        <taxon>Pseudomonadati</taxon>
        <taxon>Verrucomicrobiota</taxon>
        <taxon>Methylacidiphilae</taxon>
        <taxon>Methylacidiphilales</taxon>
        <taxon>Methylacidiphilaceae</taxon>
        <taxon>Methylacidiphilum (ex Ratnadevi et al. 2023)</taxon>
    </lineage>
</organism>